<dbReference type="Pfam" id="PF00078">
    <property type="entry name" value="RVT_1"/>
    <property type="match status" value="1"/>
</dbReference>
<dbReference type="InterPro" id="IPR000477">
    <property type="entry name" value="RT_dom"/>
</dbReference>
<sequence length="81" mass="9379">MFIEKKKSKKKRPLGLPIWSDKILQEAIRLILEAYYEPQFSTHSHGFRPKRGCHTALNEIQRKWTGTACSLKVISKNALIV</sequence>
<proteinExistence type="predicted"/>
<dbReference type="GO" id="GO:0003964">
    <property type="term" value="F:RNA-directed DNA polymerase activity"/>
    <property type="evidence" value="ECO:0007669"/>
    <property type="project" value="UniProtKB-KW"/>
</dbReference>
<dbReference type="RefSeq" id="WP_379866815.1">
    <property type="nucleotide sequence ID" value="NZ_JBHTBW010000060.1"/>
</dbReference>
<dbReference type="Proteomes" id="UP001596500">
    <property type="component" value="Unassembled WGS sequence"/>
</dbReference>
<evidence type="ECO:0000313" key="2">
    <source>
        <dbReference type="EMBL" id="MFC7442736.1"/>
    </source>
</evidence>
<feature type="domain" description="Reverse transcriptase" evidence="1">
    <location>
        <begin position="5"/>
        <end position="66"/>
    </location>
</feature>
<accession>A0ABW2RNW4</accession>
<evidence type="ECO:0000259" key="1">
    <source>
        <dbReference type="Pfam" id="PF00078"/>
    </source>
</evidence>
<dbReference type="EMBL" id="JBHTBW010000060">
    <property type="protein sequence ID" value="MFC7442736.1"/>
    <property type="molecule type" value="Genomic_DNA"/>
</dbReference>
<name>A0ABW2RNW4_9BACL</name>
<dbReference type="SUPFAM" id="SSF56672">
    <property type="entry name" value="DNA/RNA polymerases"/>
    <property type="match status" value="1"/>
</dbReference>
<keyword evidence="2" id="KW-0808">Transferase</keyword>
<keyword evidence="2" id="KW-0695">RNA-directed DNA polymerase</keyword>
<comment type="caution">
    <text evidence="2">The sequence shown here is derived from an EMBL/GenBank/DDBJ whole genome shotgun (WGS) entry which is preliminary data.</text>
</comment>
<organism evidence="2 3">
    <name type="scientific">Laceyella putida</name>
    <dbReference type="NCBI Taxonomy" id="110101"/>
    <lineage>
        <taxon>Bacteria</taxon>
        <taxon>Bacillati</taxon>
        <taxon>Bacillota</taxon>
        <taxon>Bacilli</taxon>
        <taxon>Bacillales</taxon>
        <taxon>Thermoactinomycetaceae</taxon>
        <taxon>Laceyella</taxon>
    </lineage>
</organism>
<dbReference type="PANTHER" id="PTHR33642">
    <property type="entry name" value="COX1/OXI3 INTRON 1 PROTEIN-RELATED"/>
    <property type="match status" value="1"/>
</dbReference>
<reference evidence="3" key="1">
    <citation type="journal article" date="2019" name="Int. J. Syst. Evol. Microbiol.">
        <title>The Global Catalogue of Microorganisms (GCM) 10K type strain sequencing project: providing services to taxonomists for standard genome sequencing and annotation.</title>
        <authorList>
            <consortium name="The Broad Institute Genomics Platform"/>
            <consortium name="The Broad Institute Genome Sequencing Center for Infectious Disease"/>
            <person name="Wu L."/>
            <person name="Ma J."/>
        </authorList>
    </citation>
    <scope>NUCLEOTIDE SEQUENCE [LARGE SCALE GENOMIC DNA]</scope>
    <source>
        <strain evidence="3">CGMCC 1.12942</strain>
    </source>
</reference>
<evidence type="ECO:0000313" key="3">
    <source>
        <dbReference type="Proteomes" id="UP001596500"/>
    </source>
</evidence>
<protein>
    <submittedName>
        <fullName evidence="2">Reverse transcriptase domain-containing protein</fullName>
    </submittedName>
</protein>
<dbReference type="InterPro" id="IPR043502">
    <property type="entry name" value="DNA/RNA_pol_sf"/>
</dbReference>
<dbReference type="PANTHER" id="PTHR33642:SF4">
    <property type="entry name" value="COX1_OXI3 INTRON 1 PROTEIN-RELATED"/>
    <property type="match status" value="1"/>
</dbReference>
<gene>
    <name evidence="2" type="ORF">ACFQNG_16815</name>
</gene>
<keyword evidence="2" id="KW-0548">Nucleotidyltransferase</keyword>
<keyword evidence="3" id="KW-1185">Reference proteome</keyword>